<sequence length="1035" mass="111072">MRRLLPFLLVSAALATSAGCRTAQSSRGSTDERSRAAELLAAEPIVEEPLPRPKDVPPLRLTATDGTGLKLTRLKARAVLDEPLAYTEVRLAFENPENRTLEGRFEITLPPGATVSRFAMKIGESWQEAEMVEKSRARVVYEDFLHRKQDPALLEQAAPNAFSARVFPIPAREIKEILVAYAQELAPGAGYVYPLTGLPAVDDLDVTVSRAGEGQALQERKRRGEAPPTEDVVVAPATLRRDGVRSGRIVLARVRPFASAGPEPFEGGTLVLVDTSASRALGFADQAALVEGLAREIASGGDPSARLVVAAFDQDIESIYDGNAAGYGTQATAKLVARGALGASNLEDALSWVAKNAHEIRRVVVVSDGVATAGSSDGEKLAAAAARLRDAGVQRLDAVAVGGIRDDAALARLTSGALPHDGVVVDGARDVHALAKRLTRTAQSGLSVQVEGATWVWPERLDGVQPGDERLVYAEVPEESPVRIRIGQAAPTTAELRNVDAPLLEHTWAQAKIASVLAHAEGPKDDVARRRVIELSTRHRVLSPYTSLLVLETDADYARFDIDRKAPGNLLAIRDGHVILEHRGEAWLGKNKAKPSPTATASVVVDDPRAAPVEEAEKKSDLAAPRPGRGSSAMGGGHGGSASAPNGVMDAPPPPPPPQAKPHAVTEMDEPWSGAAPSPSSSTSSPAPPADVEPIFRAPSMPRIARPRPRVPVTGWASSDEDDVPVRKVHPYTGNFREVMDAIAKNDAKRALEAATRMHDNAPGDVMSLVALGEALEARGDVARAARSYGSLIDLFPSRADLRRFAGERLERLRSPGALELAIDTYFKAKEERPDHPASHRLLAFAHLRKGNFAEAFAVAAAGAKRRYPDGRFAGVERILREDLGLIAAAWIRAEPDLREEITKRLRAAGGTLESRPSLRFVLNWETDANDVDFHIRDARGGHAFFSRPQLASGGELYADVTTGYGPECFTIRAPRSARAAPYKLQAHYYSRGPMGYGMGKLEILDHDGSGNITFEERPFVVMADHAFVDLGTVK</sequence>
<dbReference type="SUPFAM" id="SSF53300">
    <property type="entry name" value="vWA-like"/>
    <property type="match status" value="1"/>
</dbReference>
<evidence type="ECO:0000259" key="3">
    <source>
        <dbReference type="PROSITE" id="PS51468"/>
    </source>
</evidence>
<dbReference type="PROSITE" id="PS51257">
    <property type="entry name" value="PROKAR_LIPOPROTEIN"/>
    <property type="match status" value="1"/>
</dbReference>
<evidence type="ECO:0000313" key="4">
    <source>
        <dbReference type="EMBL" id="WXA92808.1"/>
    </source>
</evidence>
<organism evidence="4 5">
    <name type="scientific">Pendulispora brunnea</name>
    <dbReference type="NCBI Taxonomy" id="2905690"/>
    <lineage>
        <taxon>Bacteria</taxon>
        <taxon>Pseudomonadati</taxon>
        <taxon>Myxococcota</taxon>
        <taxon>Myxococcia</taxon>
        <taxon>Myxococcales</taxon>
        <taxon>Sorangiineae</taxon>
        <taxon>Pendulisporaceae</taxon>
        <taxon>Pendulispora</taxon>
    </lineage>
</organism>
<reference evidence="4 5" key="1">
    <citation type="submission" date="2021-12" db="EMBL/GenBank/DDBJ databases">
        <title>Discovery of the Pendulisporaceae a myxobacterial family with distinct sporulation behavior and unique specialized metabolism.</title>
        <authorList>
            <person name="Garcia R."/>
            <person name="Popoff A."/>
            <person name="Bader C.D."/>
            <person name="Loehr J."/>
            <person name="Walesch S."/>
            <person name="Walt C."/>
            <person name="Boldt J."/>
            <person name="Bunk B."/>
            <person name="Haeckl F.J.F.P.J."/>
            <person name="Gunesch A.P."/>
            <person name="Birkelbach J."/>
            <person name="Nuebel U."/>
            <person name="Pietschmann T."/>
            <person name="Bach T."/>
            <person name="Mueller R."/>
        </authorList>
    </citation>
    <scope>NUCLEOTIDE SEQUENCE [LARGE SCALE GENOMIC DNA]</scope>
    <source>
        <strain evidence="4 5">MSr12523</strain>
    </source>
</reference>
<name>A0ABZ2K255_9BACT</name>
<feature type="chain" id="PRO_5047353522" evidence="2">
    <location>
        <begin position="24"/>
        <end position="1035"/>
    </location>
</feature>
<dbReference type="PANTHER" id="PTHR45737">
    <property type="entry name" value="VON WILLEBRAND FACTOR A DOMAIN-CONTAINING PROTEIN 5A"/>
    <property type="match status" value="1"/>
</dbReference>
<accession>A0ABZ2K255</accession>
<proteinExistence type="predicted"/>
<feature type="compositionally biased region" description="Low complexity" evidence="1">
    <location>
        <begin position="671"/>
        <end position="685"/>
    </location>
</feature>
<dbReference type="PROSITE" id="PS51468">
    <property type="entry name" value="VIT"/>
    <property type="match status" value="1"/>
</dbReference>
<dbReference type="Gene3D" id="1.25.40.10">
    <property type="entry name" value="Tetratricopeptide repeat domain"/>
    <property type="match status" value="1"/>
</dbReference>
<dbReference type="PANTHER" id="PTHR45737:SF6">
    <property type="entry name" value="VON WILLEBRAND FACTOR A DOMAIN-CONTAINING PROTEIN 5A"/>
    <property type="match status" value="1"/>
</dbReference>
<keyword evidence="5" id="KW-1185">Reference proteome</keyword>
<dbReference type="SUPFAM" id="SSF48452">
    <property type="entry name" value="TPR-like"/>
    <property type="match status" value="1"/>
</dbReference>
<dbReference type="Pfam" id="PF08487">
    <property type="entry name" value="VIT"/>
    <property type="match status" value="1"/>
</dbReference>
<protein>
    <submittedName>
        <fullName evidence="4">Tetratricopeptide repeat protein</fullName>
    </submittedName>
</protein>
<feature type="compositionally biased region" description="Pro residues" evidence="1">
    <location>
        <begin position="651"/>
        <end position="660"/>
    </location>
</feature>
<dbReference type="RefSeq" id="WP_394843408.1">
    <property type="nucleotide sequence ID" value="NZ_CP089982.1"/>
</dbReference>
<dbReference type="InterPro" id="IPR036465">
    <property type="entry name" value="vWFA_dom_sf"/>
</dbReference>
<evidence type="ECO:0000256" key="2">
    <source>
        <dbReference type="SAM" id="SignalP"/>
    </source>
</evidence>
<evidence type="ECO:0000256" key="1">
    <source>
        <dbReference type="SAM" id="MobiDB-lite"/>
    </source>
</evidence>
<feature type="signal peptide" evidence="2">
    <location>
        <begin position="1"/>
        <end position="23"/>
    </location>
</feature>
<dbReference type="EMBL" id="CP089982">
    <property type="protein sequence ID" value="WXA92808.1"/>
    <property type="molecule type" value="Genomic_DNA"/>
</dbReference>
<evidence type="ECO:0000313" key="5">
    <source>
        <dbReference type="Proteomes" id="UP001379533"/>
    </source>
</evidence>
<dbReference type="InterPro" id="IPR011990">
    <property type="entry name" value="TPR-like_helical_dom_sf"/>
</dbReference>
<dbReference type="InterPro" id="IPR013694">
    <property type="entry name" value="VIT"/>
</dbReference>
<feature type="region of interest" description="Disordered" evidence="1">
    <location>
        <begin position="590"/>
        <end position="722"/>
    </location>
</feature>
<dbReference type="Gene3D" id="3.40.50.410">
    <property type="entry name" value="von Willebrand factor, type A domain"/>
    <property type="match status" value="1"/>
</dbReference>
<keyword evidence="2" id="KW-0732">Signal</keyword>
<feature type="domain" description="VIT" evidence="3">
    <location>
        <begin position="55"/>
        <end position="183"/>
    </location>
</feature>
<dbReference type="Proteomes" id="UP001379533">
    <property type="component" value="Chromosome"/>
</dbReference>
<gene>
    <name evidence="4" type="ORF">LZC95_40970</name>
</gene>